<dbReference type="InterPro" id="IPR053888">
    <property type="entry name" value="MRM3-like_sub_bind"/>
</dbReference>
<dbReference type="Proteomes" id="UP001500782">
    <property type="component" value="Unassembled WGS sequence"/>
</dbReference>
<organism evidence="5 6">
    <name type="scientific">Bacillus carboniphilus</name>
    <dbReference type="NCBI Taxonomy" id="86663"/>
    <lineage>
        <taxon>Bacteria</taxon>
        <taxon>Bacillati</taxon>
        <taxon>Bacillota</taxon>
        <taxon>Bacilli</taxon>
        <taxon>Bacillales</taxon>
        <taxon>Bacillaceae</taxon>
        <taxon>Bacillus</taxon>
    </lineage>
</organism>
<dbReference type="GO" id="GO:0008168">
    <property type="term" value="F:methyltransferase activity"/>
    <property type="evidence" value="ECO:0007669"/>
    <property type="project" value="UniProtKB-KW"/>
</dbReference>
<dbReference type="PANTHER" id="PTHR43191">
    <property type="entry name" value="RRNA METHYLTRANSFERASE 3"/>
    <property type="match status" value="1"/>
</dbReference>
<dbReference type="CDD" id="cd18095">
    <property type="entry name" value="SpoU-like_rRNA-MTase"/>
    <property type="match status" value="1"/>
</dbReference>
<evidence type="ECO:0000313" key="5">
    <source>
        <dbReference type="EMBL" id="GAA0333466.1"/>
    </source>
</evidence>
<dbReference type="InterPro" id="IPR029028">
    <property type="entry name" value="Alpha/beta_knot_MTases"/>
</dbReference>
<gene>
    <name evidence="5" type="ORF">GCM10008967_25280</name>
</gene>
<name>A0ABP3G245_9BACI</name>
<evidence type="ECO:0000313" key="6">
    <source>
        <dbReference type="Proteomes" id="UP001500782"/>
    </source>
</evidence>
<dbReference type="InterPro" id="IPR029064">
    <property type="entry name" value="Ribosomal_eL30-like_sf"/>
</dbReference>
<dbReference type="Gene3D" id="3.40.1280.10">
    <property type="match status" value="1"/>
</dbReference>
<keyword evidence="3" id="KW-0808">Transferase</keyword>
<dbReference type="InterPro" id="IPR029026">
    <property type="entry name" value="tRNA_m1G_MTases_N"/>
</dbReference>
<dbReference type="InterPro" id="IPR013123">
    <property type="entry name" value="SpoU_subst-bd"/>
</dbReference>
<evidence type="ECO:0000256" key="3">
    <source>
        <dbReference type="ARBA" id="ARBA00022679"/>
    </source>
</evidence>
<dbReference type="GO" id="GO:0032259">
    <property type="term" value="P:methylation"/>
    <property type="evidence" value="ECO:0007669"/>
    <property type="project" value="UniProtKB-KW"/>
</dbReference>
<dbReference type="SMART" id="SM00967">
    <property type="entry name" value="SpoU_sub_bind"/>
    <property type="match status" value="1"/>
</dbReference>
<dbReference type="Pfam" id="PF22435">
    <property type="entry name" value="MRM3-like_sub_bind"/>
    <property type="match status" value="1"/>
</dbReference>
<dbReference type="Gene3D" id="3.30.1330.30">
    <property type="match status" value="1"/>
</dbReference>
<dbReference type="EMBL" id="BAAADJ010000023">
    <property type="protein sequence ID" value="GAA0333466.1"/>
    <property type="molecule type" value="Genomic_DNA"/>
</dbReference>
<dbReference type="InterPro" id="IPR001537">
    <property type="entry name" value="SpoU_MeTrfase"/>
</dbReference>
<evidence type="ECO:0000256" key="2">
    <source>
        <dbReference type="ARBA" id="ARBA00022603"/>
    </source>
</evidence>
<accession>A0ABP3G245</accession>
<comment type="similarity">
    <text evidence="1">Belongs to the class IV-like SAM-binding methyltransferase superfamily. RNA methyltransferase TrmH family.</text>
</comment>
<dbReference type="InterPro" id="IPR051259">
    <property type="entry name" value="rRNA_Methyltransferase"/>
</dbReference>
<dbReference type="SUPFAM" id="SSF75217">
    <property type="entry name" value="alpha/beta knot"/>
    <property type="match status" value="1"/>
</dbReference>
<reference evidence="6" key="1">
    <citation type="journal article" date="2019" name="Int. J. Syst. Evol. Microbiol.">
        <title>The Global Catalogue of Microorganisms (GCM) 10K type strain sequencing project: providing services to taxonomists for standard genome sequencing and annotation.</title>
        <authorList>
            <consortium name="The Broad Institute Genomics Platform"/>
            <consortium name="The Broad Institute Genome Sequencing Center for Infectious Disease"/>
            <person name="Wu L."/>
            <person name="Ma J."/>
        </authorList>
    </citation>
    <scope>NUCLEOTIDE SEQUENCE [LARGE SCALE GENOMIC DNA]</scope>
    <source>
        <strain evidence="6">JCM 9731</strain>
    </source>
</reference>
<feature type="domain" description="RNA 2-O ribose methyltransferase substrate binding" evidence="4">
    <location>
        <begin position="31"/>
        <end position="99"/>
    </location>
</feature>
<evidence type="ECO:0000259" key="4">
    <source>
        <dbReference type="SMART" id="SM00967"/>
    </source>
</evidence>
<comment type="caution">
    <text evidence="5">The sequence shown here is derived from an EMBL/GenBank/DDBJ whole genome shotgun (WGS) entry which is preliminary data.</text>
</comment>
<proteinExistence type="inferred from homology"/>
<dbReference type="PANTHER" id="PTHR43191:SF2">
    <property type="entry name" value="RRNA METHYLTRANSFERASE 3, MITOCHONDRIAL"/>
    <property type="match status" value="1"/>
</dbReference>
<evidence type="ECO:0000256" key="1">
    <source>
        <dbReference type="ARBA" id="ARBA00007228"/>
    </source>
</evidence>
<keyword evidence="6" id="KW-1185">Reference proteome</keyword>
<sequence length="254" mass="27746">MKWIQSVQNEKVKEWKKLLQKKGRDHTNQYIVEGFHLVEEACQNPSVVQAIMVRQDIDLPDWAPPSIDTYQISPEVAKAISDTETNQGIFAICSKVEPSISKGAKSYLLLDAVQDPGNLGTIIRTADAAGVDVIILGEGTADVYNPKVLRSAQGSHFHVPIMKGNLSEWISKLQSQGVTVYGSSLQGAKPYQSVKPQSPFALILGNEGNGVDPSVLEKTNENLYVPIYGKSESLNVTIAGGILLYHLVHAVHEE</sequence>
<dbReference type="SUPFAM" id="SSF55315">
    <property type="entry name" value="L30e-like"/>
    <property type="match status" value="1"/>
</dbReference>
<keyword evidence="2 5" id="KW-0489">Methyltransferase</keyword>
<dbReference type="Pfam" id="PF00588">
    <property type="entry name" value="SpoU_methylase"/>
    <property type="match status" value="1"/>
</dbReference>
<protein>
    <submittedName>
        <fullName evidence="5">RNA methyltransferase</fullName>
    </submittedName>
</protein>
<dbReference type="RefSeq" id="WP_343799582.1">
    <property type="nucleotide sequence ID" value="NZ_BAAADJ010000023.1"/>
</dbReference>